<protein>
    <submittedName>
        <fullName evidence="2">Uncharacterized protein</fullName>
    </submittedName>
</protein>
<accession>A0A5E5BC03</accession>
<feature type="chain" id="PRO_5022709530" evidence="1">
    <location>
        <begin position="27"/>
        <end position="145"/>
    </location>
</feature>
<evidence type="ECO:0000313" key="2">
    <source>
        <dbReference type="EMBL" id="VVE82896.1"/>
    </source>
</evidence>
<organism evidence="2 3">
    <name type="scientific">Pandoraea sputorum</name>
    <dbReference type="NCBI Taxonomy" id="93222"/>
    <lineage>
        <taxon>Bacteria</taxon>
        <taxon>Pseudomonadati</taxon>
        <taxon>Pseudomonadota</taxon>
        <taxon>Betaproteobacteria</taxon>
        <taxon>Burkholderiales</taxon>
        <taxon>Burkholderiaceae</taxon>
        <taxon>Pandoraea</taxon>
    </lineage>
</organism>
<dbReference type="AlphaFoldDB" id="A0A5E5BC03"/>
<reference evidence="2 3" key="1">
    <citation type="submission" date="2019-08" db="EMBL/GenBank/DDBJ databases">
        <authorList>
            <person name="Peeters C."/>
        </authorList>
    </citation>
    <scope>NUCLEOTIDE SEQUENCE [LARGE SCALE GENOMIC DNA]</scope>
    <source>
        <strain evidence="2 3">LMG 31121</strain>
    </source>
</reference>
<keyword evidence="1" id="KW-0732">Signal</keyword>
<proteinExistence type="predicted"/>
<dbReference type="Proteomes" id="UP000335538">
    <property type="component" value="Unassembled WGS sequence"/>
</dbReference>
<name>A0A5E5BC03_9BURK</name>
<sequence>MRQNLPKLMRLVTAILIAGANMPGQAAGMFTMPGEAPKKTLAAPTTRPQTYSGPHNYSLTRGTSYGYESHRNGQIEFFRYDGMRNGVHTLVSFFDNTSSMITCSGNCEFVRVVGYGFDRTYKVNKTSVLGAVVEDMLRGALQPTH</sequence>
<dbReference type="EMBL" id="CABPSR010000011">
    <property type="protein sequence ID" value="VVE82896.1"/>
    <property type="molecule type" value="Genomic_DNA"/>
</dbReference>
<feature type="signal peptide" evidence="1">
    <location>
        <begin position="1"/>
        <end position="26"/>
    </location>
</feature>
<evidence type="ECO:0000256" key="1">
    <source>
        <dbReference type="SAM" id="SignalP"/>
    </source>
</evidence>
<evidence type="ECO:0000313" key="3">
    <source>
        <dbReference type="Proteomes" id="UP000335538"/>
    </source>
</evidence>
<gene>
    <name evidence="2" type="ORF">PSP31121_04022</name>
</gene>